<protein>
    <submittedName>
        <fullName evidence="1">Uncharacterized protein</fullName>
    </submittedName>
</protein>
<sequence>MTLTEELQPTLHERSTAELEQLVEVTHIAITDAQDLLEIVRDELTARGRAYTAEEVSAIIRGQEV</sequence>
<evidence type="ECO:0000313" key="2">
    <source>
        <dbReference type="Proteomes" id="UP000195787"/>
    </source>
</evidence>
<gene>
    <name evidence="1" type="ORF">CZ674_11540</name>
</gene>
<keyword evidence="2" id="KW-1185">Reference proteome</keyword>
<proteinExistence type="predicted"/>
<reference evidence="1 2" key="1">
    <citation type="submission" date="2017-02" db="EMBL/GenBank/DDBJ databases">
        <authorList>
            <person name="Peterson S.W."/>
        </authorList>
    </citation>
    <scope>NUCLEOTIDE SEQUENCE [LARGE SCALE GENOMIC DNA]</scope>
    <source>
        <strain evidence="1 2">LMG 22410</strain>
    </source>
</reference>
<dbReference type="RefSeq" id="WP_086992698.1">
    <property type="nucleotide sequence ID" value="NZ_FUHU01000044.1"/>
</dbReference>
<accession>A0A1R4GFB5</accession>
<evidence type="ECO:0000313" key="1">
    <source>
        <dbReference type="EMBL" id="SJM66874.1"/>
    </source>
</evidence>
<dbReference type="GeneID" id="303173838"/>
<name>A0A1R4GFB5_9MICO</name>
<dbReference type="EMBL" id="FUHU01000044">
    <property type="protein sequence ID" value="SJM66874.1"/>
    <property type="molecule type" value="Genomic_DNA"/>
</dbReference>
<dbReference type="AlphaFoldDB" id="A0A1R4GFB5"/>
<organism evidence="1 2">
    <name type="scientific">Agrococcus casei LMG 22410</name>
    <dbReference type="NCBI Taxonomy" id="1255656"/>
    <lineage>
        <taxon>Bacteria</taxon>
        <taxon>Bacillati</taxon>
        <taxon>Actinomycetota</taxon>
        <taxon>Actinomycetes</taxon>
        <taxon>Micrococcales</taxon>
        <taxon>Microbacteriaceae</taxon>
        <taxon>Agrococcus</taxon>
    </lineage>
</organism>
<dbReference type="Proteomes" id="UP000195787">
    <property type="component" value="Unassembled WGS sequence"/>
</dbReference>